<sequence>MTVSLERLNACSDSEFVSALGGIFEHSPWVAEAVVGKRPFASVAALHAAMVAAIEAAGTEAQLKLIRAHPDLAGKAALAGELTAESSAEQKGAGLDRLTPGEYERFHALNDRYKERFGFPFILAVRGHDKHSILGAFERRLKHSPEEERAEALAQIARIGEFRLNDLVGE</sequence>
<dbReference type="PANTHER" id="PTHR43466:SF1">
    <property type="entry name" value="2-OXO-4-HYDROXY-4-CARBOXY-5-UREIDOIMIDAZOLINE DECARBOXYLASE-RELATED"/>
    <property type="match status" value="1"/>
</dbReference>
<evidence type="ECO:0000256" key="3">
    <source>
        <dbReference type="ARBA" id="ARBA00012257"/>
    </source>
</evidence>
<dbReference type="Proteomes" id="UP000509367">
    <property type="component" value="Chromosome"/>
</dbReference>
<dbReference type="EC" id="4.1.1.97" evidence="3"/>
<dbReference type="InterPro" id="IPR018020">
    <property type="entry name" value="OHCU_decarboxylase"/>
</dbReference>
<proteinExistence type="predicted"/>
<feature type="domain" description="Oxo-4-hydroxy-4-carboxy-5-ureidoimidazoline decarboxylase" evidence="7">
    <location>
        <begin position="9"/>
        <end position="165"/>
    </location>
</feature>
<dbReference type="Pfam" id="PF09349">
    <property type="entry name" value="OHCU_decarbox"/>
    <property type="match status" value="1"/>
</dbReference>
<dbReference type="GO" id="GO:0019628">
    <property type="term" value="P:urate catabolic process"/>
    <property type="evidence" value="ECO:0007669"/>
    <property type="project" value="UniProtKB-UniPathway"/>
</dbReference>
<reference evidence="8 9" key="1">
    <citation type="submission" date="2020-06" db="EMBL/GenBank/DDBJ databases">
        <title>Oricola thermophila sp. nov. isolated from a tidal sediments.</title>
        <authorList>
            <person name="Kwon K.K."/>
            <person name="Yang S.-H."/>
            <person name="Park M.-J."/>
        </authorList>
    </citation>
    <scope>NUCLEOTIDE SEQUENCE [LARGE SCALE GENOMIC DNA]</scope>
    <source>
        <strain evidence="8 9">MEBiC13590</strain>
    </source>
</reference>
<dbReference type="InterPro" id="IPR036778">
    <property type="entry name" value="OHCU_decarboxylase_sf"/>
</dbReference>
<gene>
    <name evidence="8" type="primary">uraD</name>
    <name evidence="8" type="ORF">HTY61_10150</name>
</gene>
<accession>A0A6N1VGJ0</accession>
<dbReference type="NCBIfam" id="TIGR03164">
    <property type="entry name" value="UHCUDC"/>
    <property type="match status" value="1"/>
</dbReference>
<evidence type="ECO:0000256" key="5">
    <source>
        <dbReference type="ARBA" id="ARBA00022793"/>
    </source>
</evidence>
<organism evidence="8 9">
    <name type="scientific">Oricola thermophila</name>
    <dbReference type="NCBI Taxonomy" id="2742145"/>
    <lineage>
        <taxon>Bacteria</taxon>
        <taxon>Pseudomonadati</taxon>
        <taxon>Pseudomonadota</taxon>
        <taxon>Alphaproteobacteria</taxon>
        <taxon>Hyphomicrobiales</taxon>
        <taxon>Ahrensiaceae</taxon>
        <taxon>Oricola</taxon>
    </lineage>
</organism>
<dbReference type="Gene3D" id="1.10.3330.10">
    <property type="entry name" value="Oxo-4-hydroxy-4-carboxy-5-ureidoimidazoline decarboxylase"/>
    <property type="match status" value="1"/>
</dbReference>
<keyword evidence="9" id="KW-1185">Reference proteome</keyword>
<keyword evidence="5" id="KW-0210">Decarboxylase</keyword>
<dbReference type="UniPathway" id="UPA00394">
    <property type="reaction ID" value="UER00652"/>
</dbReference>
<dbReference type="GO" id="GO:0000255">
    <property type="term" value="P:allantoin metabolic process"/>
    <property type="evidence" value="ECO:0007669"/>
    <property type="project" value="InterPro"/>
</dbReference>
<dbReference type="SUPFAM" id="SSF158694">
    <property type="entry name" value="UraD-Like"/>
    <property type="match status" value="1"/>
</dbReference>
<evidence type="ECO:0000259" key="7">
    <source>
        <dbReference type="Pfam" id="PF09349"/>
    </source>
</evidence>
<keyword evidence="6 8" id="KW-0456">Lyase</keyword>
<evidence type="ECO:0000256" key="1">
    <source>
        <dbReference type="ARBA" id="ARBA00001163"/>
    </source>
</evidence>
<name>A0A6N1VGJ0_9HYPH</name>
<evidence type="ECO:0000256" key="2">
    <source>
        <dbReference type="ARBA" id="ARBA00004754"/>
    </source>
</evidence>
<dbReference type="AlphaFoldDB" id="A0A6N1VGJ0"/>
<evidence type="ECO:0000256" key="6">
    <source>
        <dbReference type="ARBA" id="ARBA00023239"/>
    </source>
</evidence>
<dbReference type="InterPro" id="IPR017580">
    <property type="entry name" value="OHCU_decarboxylase-1"/>
</dbReference>
<evidence type="ECO:0000313" key="8">
    <source>
        <dbReference type="EMBL" id="QKV18785.1"/>
    </source>
</evidence>
<dbReference type="GO" id="GO:0051997">
    <property type="term" value="F:2-oxo-4-hydroxy-4-carboxy-5-ureidoimidazoline decarboxylase activity"/>
    <property type="evidence" value="ECO:0007669"/>
    <property type="project" value="UniProtKB-EC"/>
</dbReference>
<dbReference type="RefSeq" id="WP_175276678.1">
    <property type="nucleotide sequence ID" value="NZ_CP054836.1"/>
</dbReference>
<comment type="pathway">
    <text evidence="2">Purine metabolism; urate degradation; (S)-allantoin from urate: step 3/3.</text>
</comment>
<dbReference type="GO" id="GO:0006144">
    <property type="term" value="P:purine nucleobase metabolic process"/>
    <property type="evidence" value="ECO:0007669"/>
    <property type="project" value="UniProtKB-KW"/>
</dbReference>
<comment type="catalytic activity">
    <reaction evidence="1">
        <text>5-hydroxy-2-oxo-4-ureido-2,5-dihydro-1H-imidazole-5-carboxylate + H(+) = (S)-allantoin + CO2</text>
        <dbReference type="Rhea" id="RHEA:26301"/>
        <dbReference type="ChEBI" id="CHEBI:15378"/>
        <dbReference type="ChEBI" id="CHEBI:15678"/>
        <dbReference type="ChEBI" id="CHEBI:16526"/>
        <dbReference type="ChEBI" id="CHEBI:58639"/>
        <dbReference type="EC" id="4.1.1.97"/>
    </reaction>
</comment>
<evidence type="ECO:0000313" key="9">
    <source>
        <dbReference type="Proteomes" id="UP000509367"/>
    </source>
</evidence>
<dbReference type="PANTHER" id="PTHR43466">
    <property type="entry name" value="2-OXO-4-HYDROXY-4-CARBOXY-5-UREIDOIMIDAZOLINE DECARBOXYLASE-RELATED"/>
    <property type="match status" value="1"/>
</dbReference>
<dbReference type="KEGG" id="orm:HTY61_10150"/>
<dbReference type="EMBL" id="CP054836">
    <property type="protein sequence ID" value="QKV18785.1"/>
    <property type="molecule type" value="Genomic_DNA"/>
</dbReference>
<evidence type="ECO:0000256" key="4">
    <source>
        <dbReference type="ARBA" id="ARBA00022631"/>
    </source>
</evidence>
<protein>
    <recommendedName>
        <fullName evidence="3">2-oxo-4-hydroxy-4-carboxy-5-ureidoimidazoline decarboxylase</fullName>
        <ecNumber evidence="3">4.1.1.97</ecNumber>
    </recommendedName>
</protein>
<keyword evidence="4" id="KW-0659">Purine metabolism</keyword>